<comment type="caution">
    <text evidence="4">The sequence shown here is derived from an EMBL/GenBank/DDBJ whole genome shotgun (WGS) entry which is preliminary data.</text>
</comment>
<evidence type="ECO:0000313" key="5">
    <source>
        <dbReference type="Proteomes" id="UP001597374"/>
    </source>
</evidence>
<evidence type="ECO:0000259" key="3">
    <source>
        <dbReference type="Pfam" id="PF03713"/>
    </source>
</evidence>
<evidence type="ECO:0000256" key="1">
    <source>
        <dbReference type="SAM" id="MobiDB-lite"/>
    </source>
</evidence>
<dbReference type="InterPro" id="IPR005183">
    <property type="entry name" value="DUF305_CopM-like"/>
</dbReference>
<dbReference type="EMBL" id="JBHUIM010000002">
    <property type="protein sequence ID" value="MFD2247410.1"/>
    <property type="molecule type" value="Genomic_DNA"/>
</dbReference>
<keyword evidence="2" id="KW-0732">Signal</keyword>
<dbReference type="PANTHER" id="PTHR36933:SF1">
    <property type="entry name" value="SLL0788 PROTEIN"/>
    <property type="match status" value="1"/>
</dbReference>
<feature type="signal peptide" evidence="2">
    <location>
        <begin position="1"/>
        <end position="27"/>
    </location>
</feature>
<gene>
    <name evidence="4" type="ORF">ACFSKP_14175</name>
</gene>
<dbReference type="InterPro" id="IPR012347">
    <property type="entry name" value="Ferritin-like"/>
</dbReference>
<protein>
    <submittedName>
        <fullName evidence="4">DUF305 domain-containing protein</fullName>
    </submittedName>
</protein>
<dbReference type="Gene3D" id="1.20.1260.10">
    <property type="match status" value="2"/>
</dbReference>
<feature type="region of interest" description="Disordered" evidence="1">
    <location>
        <begin position="29"/>
        <end position="58"/>
    </location>
</feature>
<feature type="compositionally biased region" description="Basic and acidic residues" evidence="1">
    <location>
        <begin position="43"/>
        <end position="58"/>
    </location>
</feature>
<dbReference type="PANTHER" id="PTHR36933">
    <property type="entry name" value="SLL0788 PROTEIN"/>
    <property type="match status" value="1"/>
</dbReference>
<dbReference type="RefSeq" id="WP_377496978.1">
    <property type="nucleotide sequence ID" value="NZ_JBHUIM010000002.1"/>
</dbReference>
<sequence length="228" mass="25524">MEKRSIKGRLVIVACMAALTFSGCNQQAETKKEGETAEAETSAEAKGEFGGRAAERSRGMMPLMHENMKKMRGIKITGDPDYDFAQMMKLHHQGAIRISEEEIGNGTDNTLKQLADKIISTNNSDITRLQTFLDANKPGQGDTALSMKMMQPMKKMMGDLPRQTTGSSTDENYAHMMIQHHQSGIGMAEELLKQGRSREMKSLAQQIIDEQRKDIKELEGWLSENQNR</sequence>
<evidence type="ECO:0000313" key="4">
    <source>
        <dbReference type="EMBL" id="MFD2247410.1"/>
    </source>
</evidence>
<feature type="domain" description="DUF305" evidence="3">
    <location>
        <begin position="81"/>
        <end position="222"/>
    </location>
</feature>
<keyword evidence="5" id="KW-1185">Reference proteome</keyword>
<dbReference type="Pfam" id="PF03713">
    <property type="entry name" value="DUF305"/>
    <property type="match status" value="1"/>
</dbReference>
<name>A0ABW5CZB6_9BACT</name>
<evidence type="ECO:0000256" key="2">
    <source>
        <dbReference type="SAM" id="SignalP"/>
    </source>
</evidence>
<proteinExistence type="predicted"/>
<accession>A0ABW5CZB6</accession>
<organism evidence="4 5">
    <name type="scientific">Pontibacter ruber</name>
    <dbReference type="NCBI Taxonomy" id="1343895"/>
    <lineage>
        <taxon>Bacteria</taxon>
        <taxon>Pseudomonadati</taxon>
        <taxon>Bacteroidota</taxon>
        <taxon>Cytophagia</taxon>
        <taxon>Cytophagales</taxon>
        <taxon>Hymenobacteraceae</taxon>
        <taxon>Pontibacter</taxon>
    </lineage>
</organism>
<reference evidence="5" key="1">
    <citation type="journal article" date="2019" name="Int. J. Syst. Evol. Microbiol.">
        <title>The Global Catalogue of Microorganisms (GCM) 10K type strain sequencing project: providing services to taxonomists for standard genome sequencing and annotation.</title>
        <authorList>
            <consortium name="The Broad Institute Genomics Platform"/>
            <consortium name="The Broad Institute Genome Sequencing Center for Infectious Disease"/>
            <person name="Wu L."/>
            <person name="Ma J."/>
        </authorList>
    </citation>
    <scope>NUCLEOTIDE SEQUENCE [LARGE SCALE GENOMIC DNA]</scope>
    <source>
        <strain evidence="5">CGMCC 4.1782</strain>
    </source>
</reference>
<feature type="chain" id="PRO_5045969198" evidence="2">
    <location>
        <begin position="28"/>
        <end position="228"/>
    </location>
</feature>
<dbReference type="PROSITE" id="PS51257">
    <property type="entry name" value="PROKAR_LIPOPROTEIN"/>
    <property type="match status" value="1"/>
</dbReference>
<dbReference type="Proteomes" id="UP001597374">
    <property type="component" value="Unassembled WGS sequence"/>
</dbReference>